<reference evidence="2" key="1">
    <citation type="submission" date="2017-09" db="EMBL/GenBank/DDBJ databases">
        <title>Depth-based differentiation of microbial function through sediment-hosted aquifers and enrichment of novel symbionts in the deep terrestrial subsurface.</title>
        <authorList>
            <person name="Probst A.J."/>
            <person name="Ladd B."/>
            <person name="Jarett J.K."/>
            <person name="Geller-Mcgrath D.E."/>
            <person name="Sieber C.M.K."/>
            <person name="Emerson J.B."/>
            <person name="Anantharaman K."/>
            <person name="Thomas B.C."/>
            <person name="Malmstrom R."/>
            <person name="Stieglmeier M."/>
            <person name="Klingl A."/>
            <person name="Woyke T."/>
            <person name="Ryan C.M."/>
            <person name="Banfield J.F."/>
        </authorList>
    </citation>
    <scope>NUCLEOTIDE SEQUENCE [LARGE SCALE GENOMIC DNA]</scope>
</reference>
<dbReference type="AlphaFoldDB" id="A0A2M7ALH6"/>
<name>A0A2M7ALH6_UNCKA</name>
<accession>A0A2M7ALH6</accession>
<organism evidence="1 2">
    <name type="scientific">candidate division WWE3 bacterium CG06_land_8_20_14_3_00_42_16</name>
    <dbReference type="NCBI Taxonomy" id="1975083"/>
    <lineage>
        <taxon>Bacteria</taxon>
        <taxon>Katanobacteria</taxon>
    </lineage>
</organism>
<sequence length="185" mass="20943">MKYFVEEVRKRAGEKGVRELEEEYGSLDFSAKRIYSEEENIALIKAIAKVLFGVVDRNSLYEVGGILAQRETESMIMKIGFRTISAKNLFRGMLFNPAVLKMIEMAIPKFAPSLKVSVTNPDLQTLVVTFFDTKMPAAVYEGEWYQLFTYLCGSVAVSSKKLSDNNFSIIIKSDRFAQISQHVSQ</sequence>
<dbReference type="EMBL" id="PEWD01000087">
    <property type="protein sequence ID" value="PIU68259.1"/>
    <property type="molecule type" value="Genomic_DNA"/>
</dbReference>
<proteinExistence type="predicted"/>
<protein>
    <recommendedName>
        <fullName evidence="3">Heme NO-binding domain-containing protein</fullName>
    </recommendedName>
</protein>
<dbReference type="Proteomes" id="UP000229916">
    <property type="component" value="Unassembled WGS sequence"/>
</dbReference>
<gene>
    <name evidence="1" type="ORF">COS81_04630</name>
</gene>
<comment type="caution">
    <text evidence="1">The sequence shown here is derived from an EMBL/GenBank/DDBJ whole genome shotgun (WGS) entry which is preliminary data.</text>
</comment>
<evidence type="ECO:0000313" key="2">
    <source>
        <dbReference type="Proteomes" id="UP000229916"/>
    </source>
</evidence>
<evidence type="ECO:0000313" key="1">
    <source>
        <dbReference type="EMBL" id="PIU68259.1"/>
    </source>
</evidence>
<evidence type="ECO:0008006" key="3">
    <source>
        <dbReference type="Google" id="ProtNLM"/>
    </source>
</evidence>